<feature type="region of interest" description="Disordered" evidence="1">
    <location>
        <begin position="244"/>
        <end position="275"/>
    </location>
</feature>
<evidence type="ECO:0000313" key="2">
    <source>
        <dbReference type="EMBL" id="PFH62753.1"/>
    </source>
</evidence>
<feature type="compositionally biased region" description="Pro residues" evidence="1">
    <location>
        <begin position="300"/>
        <end position="309"/>
    </location>
</feature>
<comment type="caution">
    <text evidence="2">The sequence shown here is derived from an EMBL/GenBank/DDBJ whole genome shotgun (WGS) entry which is preliminary data.</text>
</comment>
<evidence type="ECO:0000313" key="3">
    <source>
        <dbReference type="Proteomes" id="UP000037136"/>
    </source>
</evidence>
<feature type="region of interest" description="Disordered" evidence="1">
    <location>
        <begin position="20"/>
        <end position="70"/>
    </location>
</feature>
<name>A0A2A9PPE0_OPHUN</name>
<protein>
    <recommendedName>
        <fullName evidence="4">Mating-type switching protein swi10</fullName>
    </recommendedName>
</protein>
<dbReference type="OrthoDB" id="5232891at2759"/>
<feature type="region of interest" description="Disordered" evidence="1">
    <location>
        <begin position="294"/>
        <end position="319"/>
    </location>
</feature>
<keyword evidence="3" id="KW-1185">Reference proteome</keyword>
<sequence length="412" mass="44956">MRKKPSWNLSLDLRGHSAVMGLEAESSSPTQGRRRRSAISIASGLKPSKEKLQKLWAGTKSPNGKDGDVNDLGTVVCLADVQMGALDFREPPRLRGQDGSRSDDWVDEDNSETITQVASPTRPPPPPPRPAVRRPCSFSSSSPFPPSPHPPPLCPPPPIPELSQVGCEETDGEDCRPQSPILPTQPTMTYRRRAKKPIRSIGQLEPVGVNRTSSVSTIARQYRELVDYPDEATFDQVYAAEFSHGRRPSRRGAVRGLSGSRRRSRLAPSPVSDDGTLVRCEDEMAQDVAYGKPVGLAPLATPPATPPPAQREKDAEEVPAQASVRLQNGMELLVRELASTLESPIGGASQDSSGLQIWVMIEAYERLRDQIIAAEPQNDEAKKAIDTWLEALQTIHKKLAGEAAMSESEYEN</sequence>
<reference evidence="2 3" key="1">
    <citation type="journal article" date="2015" name="BMC Genomics">
        <title>Gene expression during zombie ant biting behavior reflects the complexity underlying fungal parasitic behavioral manipulation.</title>
        <authorList>
            <person name="de Bekker C."/>
            <person name="Ohm R.A."/>
            <person name="Loreto R.G."/>
            <person name="Sebastian A."/>
            <person name="Albert I."/>
            <person name="Merrow M."/>
            <person name="Brachmann A."/>
            <person name="Hughes D.P."/>
        </authorList>
    </citation>
    <scope>NUCLEOTIDE SEQUENCE [LARGE SCALE GENOMIC DNA]</scope>
    <source>
        <strain evidence="2 3">SC16a</strain>
    </source>
</reference>
<dbReference type="AlphaFoldDB" id="A0A2A9PPE0"/>
<dbReference type="EMBL" id="LAZP02000019">
    <property type="protein sequence ID" value="PFH62753.1"/>
    <property type="molecule type" value="Genomic_DNA"/>
</dbReference>
<proteinExistence type="predicted"/>
<evidence type="ECO:0008006" key="4">
    <source>
        <dbReference type="Google" id="ProtNLM"/>
    </source>
</evidence>
<evidence type="ECO:0000256" key="1">
    <source>
        <dbReference type="SAM" id="MobiDB-lite"/>
    </source>
</evidence>
<feature type="compositionally biased region" description="Low complexity" evidence="1">
    <location>
        <begin position="133"/>
        <end position="142"/>
    </location>
</feature>
<dbReference type="Proteomes" id="UP000037136">
    <property type="component" value="Unassembled WGS sequence"/>
</dbReference>
<reference evidence="2 3" key="2">
    <citation type="journal article" date="2017" name="Sci. Rep.">
        <title>Ant-infecting Ophiocordyceps genomes reveal a high diversity of potential behavioral manipulation genes and a possible major role for enterotoxins.</title>
        <authorList>
            <person name="de Bekker C."/>
            <person name="Ohm R.A."/>
            <person name="Evans H.C."/>
            <person name="Brachmann A."/>
            <person name="Hughes D.P."/>
        </authorList>
    </citation>
    <scope>NUCLEOTIDE SEQUENCE [LARGE SCALE GENOMIC DNA]</scope>
    <source>
        <strain evidence="2 3">SC16a</strain>
    </source>
</reference>
<feature type="compositionally biased region" description="Pro residues" evidence="1">
    <location>
        <begin position="143"/>
        <end position="160"/>
    </location>
</feature>
<accession>A0A2A9PPE0</accession>
<organism evidence="2 3">
    <name type="scientific">Ophiocordyceps unilateralis</name>
    <name type="common">Zombie-ant fungus</name>
    <name type="synonym">Torrubia unilateralis</name>
    <dbReference type="NCBI Taxonomy" id="268505"/>
    <lineage>
        <taxon>Eukaryota</taxon>
        <taxon>Fungi</taxon>
        <taxon>Dikarya</taxon>
        <taxon>Ascomycota</taxon>
        <taxon>Pezizomycotina</taxon>
        <taxon>Sordariomycetes</taxon>
        <taxon>Hypocreomycetidae</taxon>
        <taxon>Hypocreales</taxon>
        <taxon>Ophiocordycipitaceae</taxon>
        <taxon>Ophiocordyceps</taxon>
    </lineage>
</organism>
<feature type="region of interest" description="Disordered" evidence="1">
    <location>
        <begin position="84"/>
        <end position="202"/>
    </location>
</feature>
<feature type="compositionally biased region" description="Pro residues" evidence="1">
    <location>
        <begin position="121"/>
        <end position="130"/>
    </location>
</feature>
<feature type="compositionally biased region" description="Basic and acidic residues" evidence="1">
    <location>
        <begin position="87"/>
        <end position="104"/>
    </location>
</feature>
<gene>
    <name evidence="2" type="ORF">XA68_12181</name>
</gene>
<dbReference type="STRING" id="268505.A0A2A9PPE0"/>